<organism evidence="6 7">
    <name type="scientific">Pochonia chlamydosporia 170</name>
    <dbReference type="NCBI Taxonomy" id="1380566"/>
    <lineage>
        <taxon>Eukaryota</taxon>
        <taxon>Fungi</taxon>
        <taxon>Dikarya</taxon>
        <taxon>Ascomycota</taxon>
        <taxon>Pezizomycotina</taxon>
        <taxon>Sordariomycetes</taxon>
        <taxon>Hypocreomycetidae</taxon>
        <taxon>Hypocreales</taxon>
        <taxon>Clavicipitaceae</taxon>
        <taxon>Pochonia</taxon>
    </lineage>
</organism>
<evidence type="ECO:0000256" key="4">
    <source>
        <dbReference type="SAM" id="Coils"/>
    </source>
</evidence>
<gene>
    <name evidence="6" type="ORF">VFPPC_11308</name>
</gene>
<evidence type="ECO:0000256" key="3">
    <source>
        <dbReference type="ARBA" id="ARBA00023242"/>
    </source>
</evidence>
<evidence type="ECO:0000313" key="7">
    <source>
        <dbReference type="Proteomes" id="UP000078397"/>
    </source>
</evidence>
<proteinExistence type="predicted"/>
<dbReference type="InterPro" id="IPR007889">
    <property type="entry name" value="HTH_Psq"/>
</dbReference>
<evidence type="ECO:0000256" key="1">
    <source>
        <dbReference type="ARBA" id="ARBA00004123"/>
    </source>
</evidence>
<evidence type="ECO:0000313" key="6">
    <source>
        <dbReference type="EMBL" id="OAQ58123.1"/>
    </source>
</evidence>
<keyword evidence="4" id="KW-0175">Coiled coil</keyword>
<reference evidence="6 7" key="1">
    <citation type="journal article" date="2016" name="PLoS Pathog.">
        <title>Biosynthesis of antibiotic leucinostatins in bio-control fungus Purpureocillium lilacinum and their inhibition on phytophthora revealed by genome mining.</title>
        <authorList>
            <person name="Wang G."/>
            <person name="Liu Z."/>
            <person name="Lin R."/>
            <person name="Li E."/>
            <person name="Mao Z."/>
            <person name="Ling J."/>
            <person name="Yang Y."/>
            <person name="Yin W.B."/>
            <person name="Xie B."/>
        </authorList>
    </citation>
    <scope>NUCLEOTIDE SEQUENCE [LARGE SCALE GENOMIC DNA]</scope>
    <source>
        <strain evidence="6">170</strain>
    </source>
</reference>
<dbReference type="EMBL" id="LSBJ02000015">
    <property type="protein sequence ID" value="OAQ58123.1"/>
    <property type="molecule type" value="Genomic_DNA"/>
</dbReference>
<dbReference type="InterPro" id="IPR050863">
    <property type="entry name" value="CenT-Element_Derived"/>
</dbReference>
<sequence>MPSYTENDLQNAISAVTGGQSVRKAAQLWGIPRATLHDRIQGAQTRLDAYERYQRLSRKDEESLVQWVLKQASLNVPISHQQLRSFVIHILAQGGDHKPLGKNWMKGFLQRHPEISTRKGKRMDSCRINGASADTIKGFFSQLQLPVVRAILPQNSYNMDESGIQEGQGSNGLVLGNSQIRIVIRKHPGSRSWTTIIECISADGRVISPLVIFKGECVQQQWFPDKFDKYRNWHFTASPNGWTTDKIGLHWLREVFIPETTPSKPSEPRLLILDGHGSHVADDFMLECFKNNIYLLFLPEHSSHVLQPLDVGVFSAVKASYRTSIMDLQLSSHSTPTNKIIFLEYYFKARAAGITKRNILAGWKATGIYPLNMSRPLLSKLLVSAKIPLQETPQIDTKQQEDLLKTPQRGSEIHQLFHDIIEPQQQDPTARQLFRKIRKGIDKKNMQLVKAEREIQQLKHQIEAYKPRKKQKVVHDPNKKFVNIKDVEKARQRLATHLARPPVASDAEFEALCHEWQLDS</sequence>
<dbReference type="Proteomes" id="UP000078397">
    <property type="component" value="Unassembled WGS sequence"/>
</dbReference>
<dbReference type="SMART" id="SM00674">
    <property type="entry name" value="CENPB"/>
    <property type="match status" value="1"/>
</dbReference>
<dbReference type="PANTHER" id="PTHR19303">
    <property type="entry name" value="TRANSPOSON"/>
    <property type="match status" value="1"/>
</dbReference>
<keyword evidence="3" id="KW-0539">Nucleus</keyword>
<dbReference type="InterPro" id="IPR004875">
    <property type="entry name" value="DDE_SF_endonuclease_dom"/>
</dbReference>
<dbReference type="GO" id="GO:0003677">
    <property type="term" value="F:DNA binding"/>
    <property type="evidence" value="ECO:0007669"/>
    <property type="project" value="UniProtKB-KW"/>
</dbReference>
<dbReference type="KEGG" id="pchm:VFPPC_11308"/>
<dbReference type="RefSeq" id="XP_018136336.1">
    <property type="nucleotide sequence ID" value="XM_018289539.1"/>
</dbReference>
<keyword evidence="2" id="KW-0238">DNA-binding</keyword>
<dbReference type="Pfam" id="PF03221">
    <property type="entry name" value="HTH_Tnp_Tc5"/>
    <property type="match status" value="1"/>
</dbReference>
<comment type="subcellular location">
    <subcellularLocation>
        <location evidence="1">Nucleus</location>
    </subcellularLocation>
</comment>
<dbReference type="OrthoDB" id="5396311at2759"/>
<dbReference type="InterPro" id="IPR009057">
    <property type="entry name" value="Homeodomain-like_sf"/>
</dbReference>
<dbReference type="Gene3D" id="1.10.10.60">
    <property type="entry name" value="Homeodomain-like"/>
    <property type="match status" value="1"/>
</dbReference>
<dbReference type="Pfam" id="PF03184">
    <property type="entry name" value="DDE_1"/>
    <property type="match status" value="1"/>
</dbReference>
<dbReference type="Pfam" id="PF05225">
    <property type="entry name" value="HTH_psq"/>
    <property type="match status" value="1"/>
</dbReference>
<dbReference type="PROSITE" id="PS51253">
    <property type="entry name" value="HTH_CENPB"/>
    <property type="match status" value="1"/>
</dbReference>
<dbReference type="SUPFAM" id="SSF46689">
    <property type="entry name" value="Homeodomain-like"/>
    <property type="match status" value="1"/>
</dbReference>
<dbReference type="AlphaFoldDB" id="A0A179EZ58"/>
<keyword evidence="7" id="KW-1185">Reference proteome</keyword>
<dbReference type="InterPro" id="IPR006600">
    <property type="entry name" value="HTH_CenpB_DNA-bd_dom"/>
</dbReference>
<feature type="domain" description="HTH CENPB-type" evidence="5">
    <location>
        <begin position="48"/>
        <end position="118"/>
    </location>
</feature>
<dbReference type="GeneID" id="28853533"/>
<dbReference type="PANTHER" id="PTHR19303:SF74">
    <property type="entry name" value="POGO TRANSPOSABLE ELEMENT WITH KRAB DOMAIN"/>
    <property type="match status" value="1"/>
</dbReference>
<feature type="coiled-coil region" evidence="4">
    <location>
        <begin position="441"/>
        <end position="468"/>
    </location>
</feature>
<dbReference type="GO" id="GO:0005634">
    <property type="term" value="C:nucleus"/>
    <property type="evidence" value="ECO:0007669"/>
    <property type="project" value="UniProtKB-SubCell"/>
</dbReference>
<comment type="caution">
    <text evidence="6">The sequence shown here is derived from an EMBL/GenBank/DDBJ whole genome shotgun (WGS) entry which is preliminary data.</text>
</comment>
<name>A0A179EZ58_METCM</name>
<protein>
    <submittedName>
        <fullName evidence="6">Transposase</fullName>
    </submittedName>
</protein>
<accession>A0A179EZ58</accession>
<evidence type="ECO:0000259" key="5">
    <source>
        <dbReference type="PROSITE" id="PS51253"/>
    </source>
</evidence>
<evidence type="ECO:0000256" key="2">
    <source>
        <dbReference type="ARBA" id="ARBA00023125"/>
    </source>
</evidence>
<dbReference type="STRING" id="1380566.A0A179EZ58"/>